<evidence type="ECO:0000259" key="9">
    <source>
        <dbReference type="Pfam" id="PF17917"/>
    </source>
</evidence>
<organism evidence="10 11">
    <name type="scientific">Hevea brasiliensis</name>
    <name type="common">Para rubber tree</name>
    <name type="synonym">Siphonia brasiliensis</name>
    <dbReference type="NCBI Taxonomy" id="3981"/>
    <lineage>
        <taxon>Eukaryota</taxon>
        <taxon>Viridiplantae</taxon>
        <taxon>Streptophyta</taxon>
        <taxon>Embryophyta</taxon>
        <taxon>Tracheophyta</taxon>
        <taxon>Spermatophyta</taxon>
        <taxon>Magnoliopsida</taxon>
        <taxon>eudicotyledons</taxon>
        <taxon>Gunneridae</taxon>
        <taxon>Pentapetalae</taxon>
        <taxon>rosids</taxon>
        <taxon>fabids</taxon>
        <taxon>Malpighiales</taxon>
        <taxon>Euphorbiaceae</taxon>
        <taxon>Crotonoideae</taxon>
        <taxon>Micrandreae</taxon>
        <taxon>Hevea</taxon>
    </lineage>
</organism>
<keyword evidence="5" id="KW-0378">Hydrolase</keyword>
<keyword evidence="3" id="KW-0540">Nuclease</keyword>
<dbReference type="GO" id="GO:0003964">
    <property type="term" value="F:RNA-directed DNA polymerase activity"/>
    <property type="evidence" value="ECO:0007669"/>
    <property type="project" value="UniProtKB-KW"/>
</dbReference>
<keyword evidence="11" id="KW-1185">Reference proteome</keyword>
<feature type="region of interest" description="Disordered" evidence="8">
    <location>
        <begin position="392"/>
        <end position="472"/>
    </location>
</feature>
<evidence type="ECO:0000256" key="6">
    <source>
        <dbReference type="ARBA" id="ARBA00022918"/>
    </source>
</evidence>
<name>A0A6A6L6Z1_HEVBR</name>
<dbReference type="GO" id="GO:0004519">
    <property type="term" value="F:endonuclease activity"/>
    <property type="evidence" value="ECO:0007669"/>
    <property type="project" value="UniProtKB-KW"/>
</dbReference>
<sequence length="472" mass="53734">MEEVLEAAQSRVQKPEISGSNGNGWSLLIQENHDREFYYFLHLLDFDVEFVLECDVQVRDRCIVITTWSPLALFSRKLAERHLKLLAYERELIGLAKAMQYWRPYLWGSSFLIHIDHFSLKYLLKRLLLYHNNTGLVEQLEQEVSELRRALADKQEQENAMLQVLMRVEQEQKVTEDARRFAEQDAAAQRYASQVLQGKKKVIGIWLSIVEFALDNSINRSTEPEEPVGIDRARRALGVGWNGERTNYFGSNAIEDRMCSAIFGFDGLIVIVAVTKREREVEQAKVGAIQEDELVVLEDPNVHGRDAYAFLENQSPSCCGGDKTERERDRFLGLVQIIYKEEGTHCEAAESISSCAFDIEEKYEEAIASLAEMEKRAVMAESMLEATLQYQSGQLKAQPSPRSSNPDSPRINQEPAQDIPTRKIGLLARPFGLGWRDRNKQAKPTNVEEANNGKSSNEVTEQKDTNGDSVQE</sequence>
<evidence type="ECO:0000256" key="4">
    <source>
        <dbReference type="ARBA" id="ARBA00022759"/>
    </source>
</evidence>
<evidence type="ECO:0000256" key="1">
    <source>
        <dbReference type="ARBA" id="ARBA00022679"/>
    </source>
</evidence>
<gene>
    <name evidence="10" type="ORF">GH714_034681</name>
</gene>
<keyword evidence="2" id="KW-0548">Nucleotidyltransferase</keyword>
<feature type="coiled-coil region" evidence="7">
    <location>
        <begin position="356"/>
        <end position="383"/>
    </location>
</feature>
<keyword evidence="4" id="KW-0255">Endonuclease</keyword>
<dbReference type="AlphaFoldDB" id="A0A6A6L6Z1"/>
<keyword evidence="1" id="KW-0808">Transferase</keyword>
<proteinExistence type="predicted"/>
<dbReference type="InterPro" id="IPR043502">
    <property type="entry name" value="DNA/RNA_pol_sf"/>
</dbReference>
<reference evidence="10 11" key="1">
    <citation type="journal article" date="2020" name="Mol. Plant">
        <title>The Chromosome-Based Rubber Tree Genome Provides New Insights into Spurge Genome Evolution and Rubber Biosynthesis.</title>
        <authorList>
            <person name="Liu J."/>
            <person name="Shi C."/>
            <person name="Shi C.C."/>
            <person name="Li W."/>
            <person name="Zhang Q.J."/>
            <person name="Zhang Y."/>
            <person name="Li K."/>
            <person name="Lu H.F."/>
            <person name="Shi C."/>
            <person name="Zhu S.T."/>
            <person name="Xiao Z.Y."/>
            <person name="Nan H."/>
            <person name="Yue Y."/>
            <person name="Zhu X.G."/>
            <person name="Wu Y."/>
            <person name="Hong X.N."/>
            <person name="Fan G.Y."/>
            <person name="Tong Y."/>
            <person name="Zhang D."/>
            <person name="Mao C.L."/>
            <person name="Liu Y.L."/>
            <person name="Hao S.J."/>
            <person name="Liu W.Q."/>
            <person name="Lv M.Q."/>
            <person name="Zhang H.B."/>
            <person name="Liu Y."/>
            <person name="Hu-Tang G.R."/>
            <person name="Wang J.P."/>
            <person name="Wang J.H."/>
            <person name="Sun Y.H."/>
            <person name="Ni S.B."/>
            <person name="Chen W.B."/>
            <person name="Zhang X.C."/>
            <person name="Jiao Y.N."/>
            <person name="Eichler E.E."/>
            <person name="Li G.H."/>
            <person name="Liu X."/>
            <person name="Gao L.Z."/>
        </authorList>
    </citation>
    <scope>NUCLEOTIDE SEQUENCE [LARGE SCALE GENOMIC DNA]</scope>
    <source>
        <strain evidence="11">cv. GT1</strain>
        <tissue evidence="10">Leaf</tissue>
    </source>
</reference>
<feature type="domain" description="Reverse transcriptase RNase H-like" evidence="9">
    <location>
        <begin position="45"/>
        <end position="126"/>
    </location>
</feature>
<dbReference type="PANTHER" id="PTHR35046">
    <property type="entry name" value="ZINC KNUCKLE (CCHC-TYPE) FAMILY PROTEIN"/>
    <property type="match status" value="1"/>
</dbReference>
<evidence type="ECO:0000256" key="5">
    <source>
        <dbReference type="ARBA" id="ARBA00022801"/>
    </source>
</evidence>
<evidence type="ECO:0000256" key="2">
    <source>
        <dbReference type="ARBA" id="ARBA00022695"/>
    </source>
</evidence>
<dbReference type="Pfam" id="PF17917">
    <property type="entry name" value="RT_RNaseH"/>
    <property type="match status" value="1"/>
</dbReference>
<evidence type="ECO:0000256" key="7">
    <source>
        <dbReference type="SAM" id="Coils"/>
    </source>
</evidence>
<comment type="caution">
    <text evidence="10">The sequence shown here is derived from an EMBL/GenBank/DDBJ whole genome shotgun (WGS) entry which is preliminary data.</text>
</comment>
<evidence type="ECO:0000313" key="10">
    <source>
        <dbReference type="EMBL" id="KAF2295863.1"/>
    </source>
</evidence>
<feature type="coiled-coil region" evidence="7">
    <location>
        <begin position="130"/>
        <end position="172"/>
    </location>
</feature>
<evidence type="ECO:0000256" key="3">
    <source>
        <dbReference type="ARBA" id="ARBA00022722"/>
    </source>
</evidence>
<dbReference type="Proteomes" id="UP000467840">
    <property type="component" value="Chromosome 7"/>
</dbReference>
<protein>
    <recommendedName>
        <fullName evidence="9">Reverse transcriptase RNase H-like domain-containing protein</fullName>
    </recommendedName>
</protein>
<evidence type="ECO:0000313" key="11">
    <source>
        <dbReference type="Proteomes" id="UP000467840"/>
    </source>
</evidence>
<accession>A0A6A6L6Z1</accession>
<dbReference type="PANTHER" id="PTHR35046:SF9">
    <property type="entry name" value="RNA-DIRECTED DNA POLYMERASE"/>
    <property type="match status" value="1"/>
</dbReference>
<dbReference type="InterPro" id="IPR041373">
    <property type="entry name" value="RT_RNaseH"/>
</dbReference>
<feature type="compositionally biased region" description="Polar residues" evidence="8">
    <location>
        <begin position="442"/>
        <end position="459"/>
    </location>
</feature>
<keyword evidence="7" id="KW-0175">Coiled coil</keyword>
<feature type="compositionally biased region" description="Low complexity" evidence="8">
    <location>
        <begin position="399"/>
        <end position="410"/>
    </location>
</feature>
<keyword evidence="6" id="KW-0695">RNA-directed DNA polymerase</keyword>
<dbReference type="EMBL" id="JAAGAX010000013">
    <property type="protein sequence ID" value="KAF2295863.1"/>
    <property type="molecule type" value="Genomic_DNA"/>
</dbReference>
<dbReference type="SUPFAM" id="SSF56672">
    <property type="entry name" value="DNA/RNA polymerases"/>
    <property type="match status" value="1"/>
</dbReference>
<evidence type="ECO:0000256" key="8">
    <source>
        <dbReference type="SAM" id="MobiDB-lite"/>
    </source>
</evidence>
<dbReference type="GO" id="GO:0016787">
    <property type="term" value="F:hydrolase activity"/>
    <property type="evidence" value="ECO:0007669"/>
    <property type="project" value="UniProtKB-KW"/>
</dbReference>